<dbReference type="Proteomes" id="UP000824025">
    <property type="component" value="Unassembled WGS sequence"/>
</dbReference>
<protein>
    <submittedName>
        <fullName evidence="2">Uncharacterized protein</fullName>
    </submittedName>
</protein>
<dbReference type="SUPFAM" id="SSF51445">
    <property type="entry name" value="(Trans)glycosidases"/>
    <property type="match status" value="1"/>
</dbReference>
<evidence type="ECO:0000313" key="3">
    <source>
        <dbReference type="Proteomes" id="UP000824025"/>
    </source>
</evidence>
<organism evidence="2 3">
    <name type="scientific">Candidatus Borkfalkia avicola</name>
    <dbReference type="NCBI Taxonomy" id="2838503"/>
    <lineage>
        <taxon>Bacteria</taxon>
        <taxon>Bacillati</taxon>
        <taxon>Bacillota</taxon>
        <taxon>Clostridia</taxon>
        <taxon>Christensenellales</taxon>
        <taxon>Christensenellaceae</taxon>
        <taxon>Candidatus Borkfalkia</taxon>
    </lineage>
</organism>
<gene>
    <name evidence="2" type="ORF">H9726_02520</name>
</gene>
<dbReference type="EMBL" id="DXCF01000013">
    <property type="protein sequence ID" value="HIZ09342.1"/>
    <property type="molecule type" value="Genomic_DNA"/>
</dbReference>
<keyword evidence="1" id="KW-0812">Transmembrane</keyword>
<sequence length="292" mass="34097">MQLKYMPIGFWNYVDCGVLGKEAVADWKELGISLAMSFEYDSTKNTKEQMLEVLDECARLGIQVVVCDTRAHWKTYLSRGEAEFTRLLKEAIADFGGHKAVFGFHVGDEPDKTMWEAAIRSCVLQKQLAPHLHPFVNFFPYWKGPGFEEKLGFEGAAYEEKLVDFIQRSGLEFVMYDCYTQLCDFNAEMEIDNYFYNLNMFLRAAKRCGVPLWNTIGCVGLEGTRVPTEDDLRWQLSTSLLHGCSGFFWFFIYGRRLHECFRQSPFDLYYNRTVTYFYGHYFMYGYYVVIIV</sequence>
<comment type="caution">
    <text evidence="2">The sequence shown here is derived from an EMBL/GenBank/DDBJ whole genome shotgun (WGS) entry which is preliminary data.</text>
</comment>
<reference evidence="2" key="1">
    <citation type="journal article" date="2021" name="PeerJ">
        <title>Extensive microbial diversity within the chicken gut microbiome revealed by metagenomics and culture.</title>
        <authorList>
            <person name="Gilroy R."/>
            <person name="Ravi A."/>
            <person name="Getino M."/>
            <person name="Pursley I."/>
            <person name="Horton D.L."/>
            <person name="Alikhan N.F."/>
            <person name="Baker D."/>
            <person name="Gharbi K."/>
            <person name="Hall N."/>
            <person name="Watson M."/>
            <person name="Adriaenssens E.M."/>
            <person name="Foster-Nyarko E."/>
            <person name="Jarju S."/>
            <person name="Secka A."/>
            <person name="Antonio M."/>
            <person name="Oren A."/>
            <person name="Chaudhuri R.R."/>
            <person name="La Ragione R."/>
            <person name="Hildebrand F."/>
            <person name="Pallen M.J."/>
        </authorList>
    </citation>
    <scope>NUCLEOTIDE SEQUENCE</scope>
    <source>
        <strain evidence="2">CHK192-19661</strain>
    </source>
</reference>
<keyword evidence="1" id="KW-0472">Membrane</keyword>
<feature type="transmembrane region" description="Helical" evidence="1">
    <location>
        <begin position="234"/>
        <end position="253"/>
    </location>
</feature>
<dbReference type="InterPro" id="IPR017853">
    <property type="entry name" value="GH"/>
</dbReference>
<keyword evidence="1" id="KW-1133">Transmembrane helix</keyword>
<proteinExistence type="predicted"/>
<name>A0A9D2IHK3_9FIRM</name>
<evidence type="ECO:0000313" key="2">
    <source>
        <dbReference type="EMBL" id="HIZ09342.1"/>
    </source>
</evidence>
<accession>A0A9D2IHK3</accession>
<dbReference type="AlphaFoldDB" id="A0A9D2IHK3"/>
<evidence type="ECO:0000256" key="1">
    <source>
        <dbReference type="SAM" id="Phobius"/>
    </source>
</evidence>
<reference evidence="2" key="2">
    <citation type="submission" date="2021-04" db="EMBL/GenBank/DDBJ databases">
        <authorList>
            <person name="Gilroy R."/>
        </authorList>
    </citation>
    <scope>NUCLEOTIDE SEQUENCE</scope>
    <source>
        <strain evidence="2">CHK192-19661</strain>
    </source>
</reference>